<gene>
    <name evidence="1" type="ORF">PCLFYP37_01146</name>
</gene>
<name>A0A6N2ZJX1_9BACT</name>
<dbReference type="RefSeq" id="WP_008619495.1">
    <property type="nucleotide sequence ID" value="NZ_AP025941.1"/>
</dbReference>
<dbReference type="EMBL" id="CACRUT010000006">
    <property type="protein sequence ID" value="VYT79794.1"/>
    <property type="molecule type" value="Genomic_DNA"/>
</dbReference>
<sequence length="65" mass="7609">MEKVDMNYSFFSGKEPTDAQLAQLMREACSDAVERAREADVKFEAELENMARQYMAEYKTRYGRT</sequence>
<reference evidence="1" key="1">
    <citation type="submission" date="2019-11" db="EMBL/GenBank/DDBJ databases">
        <authorList>
            <person name="Feng L."/>
        </authorList>
    </citation>
    <scope>NUCLEOTIDE SEQUENCE</scope>
    <source>
        <strain evidence="1">PclaraLFYP37</strain>
    </source>
</reference>
<evidence type="ECO:0000313" key="1">
    <source>
        <dbReference type="EMBL" id="VYT79794.1"/>
    </source>
</evidence>
<protein>
    <submittedName>
        <fullName evidence="1">Uncharacterized protein</fullName>
    </submittedName>
</protein>
<dbReference type="GeneID" id="93557117"/>
<organism evidence="1">
    <name type="scientific">Paraprevotella clara</name>
    <dbReference type="NCBI Taxonomy" id="454154"/>
    <lineage>
        <taxon>Bacteria</taxon>
        <taxon>Pseudomonadati</taxon>
        <taxon>Bacteroidota</taxon>
        <taxon>Bacteroidia</taxon>
        <taxon>Bacteroidales</taxon>
        <taxon>Prevotellaceae</taxon>
        <taxon>Paraprevotella</taxon>
    </lineage>
</organism>
<proteinExistence type="predicted"/>
<dbReference type="AlphaFoldDB" id="A0A6N2ZJX1"/>
<accession>A0A6N2ZJX1</accession>